<keyword evidence="3" id="KW-1185">Reference proteome</keyword>
<feature type="chain" id="PRO_5002216846" description="Selenoprotein O" evidence="1">
    <location>
        <begin position="22"/>
        <end position="147"/>
    </location>
</feature>
<evidence type="ECO:0008006" key="4">
    <source>
        <dbReference type="Google" id="ProtNLM"/>
    </source>
</evidence>
<feature type="signal peptide" evidence="1">
    <location>
        <begin position="1"/>
        <end position="21"/>
    </location>
</feature>
<name>A0A0C9XK84_9AGAM</name>
<protein>
    <recommendedName>
        <fullName evidence="4">Selenoprotein O</fullName>
    </recommendedName>
</protein>
<evidence type="ECO:0000313" key="2">
    <source>
        <dbReference type="EMBL" id="KIK12750.1"/>
    </source>
</evidence>
<organism evidence="2 3">
    <name type="scientific">Pisolithus microcarpus 441</name>
    <dbReference type="NCBI Taxonomy" id="765257"/>
    <lineage>
        <taxon>Eukaryota</taxon>
        <taxon>Fungi</taxon>
        <taxon>Dikarya</taxon>
        <taxon>Basidiomycota</taxon>
        <taxon>Agaricomycotina</taxon>
        <taxon>Agaricomycetes</taxon>
        <taxon>Agaricomycetidae</taxon>
        <taxon>Boletales</taxon>
        <taxon>Sclerodermatineae</taxon>
        <taxon>Pisolithaceae</taxon>
        <taxon>Pisolithus</taxon>
    </lineage>
</organism>
<accession>A0A0C9XK84</accession>
<evidence type="ECO:0000256" key="1">
    <source>
        <dbReference type="SAM" id="SignalP"/>
    </source>
</evidence>
<reference evidence="2 3" key="1">
    <citation type="submission" date="2014-04" db="EMBL/GenBank/DDBJ databases">
        <authorList>
            <consortium name="DOE Joint Genome Institute"/>
            <person name="Kuo A."/>
            <person name="Kohler A."/>
            <person name="Costa M.D."/>
            <person name="Nagy L.G."/>
            <person name="Floudas D."/>
            <person name="Copeland A."/>
            <person name="Barry K.W."/>
            <person name="Cichocki N."/>
            <person name="Veneault-Fourrey C."/>
            <person name="LaButti K."/>
            <person name="Lindquist E.A."/>
            <person name="Lipzen A."/>
            <person name="Lundell T."/>
            <person name="Morin E."/>
            <person name="Murat C."/>
            <person name="Sun H."/>
            <person name="Tunlid A."/>
            <person name="Henrissat B."/>
            <person name="Grigoriev I.V."/>
            <person name="Hibbett D.S."/>
            <person name="Martin F."/>
            <person name="Nordberg H.P."/>
            <person name="Cantor M.N."/>
            <person name="Hua S.X."/>
        </authorList>
    </citation>
    <scope>NUCLEOTIDE SEQUENCE [LARGE SCALE GENOMIC DNA]</scope>
    <source>
        <strain evidence="2 3">441</strain>
    </source>
</reference>
<proteinExistence type="predicted"/>
<keyword evidence="1" id="KW-0732">Signal</keyword>
<dbReference type="Proteomes" id="UP000054018">
    <property type="component" value="Unassembled WGS sequence"/>
</dbReference>
<gene>
    <name evidence="2" type="ORF">PISMIDRAFT_689222</name>
</gene>
<dbReference type="AlphaFoldDB" id="A0A0C9XK84"/>
<reference evidence="3" key="2">
    <citation type="submission" date="2015-01" db="EMBL/GenBank/DDBJ databases">
        <title>Evolutionary Origins and Diversification of the Mycorrhizal Mutualists.</title>
        <authorList>
            <consortium name="DOE Joint Genome Institute"/>
            <consortium name="Mycorrhizal Genomics Consortium"/>
            <person name="Kohler A."/>
            <person name="Kuo A."/>
            <person name="Nagy L.G."/>
            <person name="Floudas D."/>
            <person name="Copeland A."/>
            <person name="Barry K.W."/>
            <person name="Cichocki N."/>
            <person name="Veneault-Fourrey C."/>
            <person name="LaButti K."/>
            <person name="Lindquist E.A."/>
            <person name="Lipzen A."/>
            <person name="Lundell T."/>
            <person name="Morin E."/>
            <person name="Murat C."/>
            <person name="Riley R."/>
            <person name="Ohm R."/>
            <person name="Sun H."/>
            <person name="Tunlid A."/>
            <person name="Henrissat B."/>
            <person name="Grigoriev I.V."/>
            <person name="Hibbett D.S."/>
            <person name="Martin F."/>
        </authorList>
    </citation>
    <scope>NUCLEOTIDE SEQUENCE [LARGE SCALE GENOMIC DNA]</scope>
    <source>
        <strain evidence="3">441</strain>
    </source>
</reference>
<dbReference type="OrthoDB" id="2686759at2759"/>
<dbReference type="HOGENOM" id="CLU_1768846_0_0_1"/>
<dbReference type="EMBL" id="KN834051">
    <property type="protein sequence ID" value="KIK12750.1"/>
    <property type="molecule type" value="Genomic_DNA"/>
</dbReference>
<sequence length="147" mass="16933">MALMAFNVLSSRLAALHSADAAEFDNFPRRFERYVRLLISIASDGIPFRATDPEVMKVFGIVPSSHHNYSVITGTFLHRRFEQNRYLPTEINDLLKAQLQAHLRKKFEDENDASRISQTFSTQCPYSIMHDRHCGRLGCERGDRCGW</sequence>
<evidence type="ECO:0000313" key="3">
    <source>
        <dbReference type="Proteomes" id="UP000054018"/>
    </source>
</evidence>